<sequence length="213" mass="24326">MPQVPGMQRPGGMMAQPHLSYVETVIHQRYKTVRISWFHGGINVTIAGSWNNWQTEEALQNVGENNFVIEKTLPVDIYYYRFNVDGHWTHAPEYPSGFNQDSGFGYNILDLQDYIPQRAENEVADPPSPVSSYDNIYEIESNKPPPELPPQIPVTLTEEASTSNAGRVPSFPHTQLNHLYKSVGDQFVALRSTQRFQQKFVTTVLYKSLHRET</sequence>
<organism evidence="1 2">
    <name type="scientific">Trifolium pratense</name>
    <name type="common">Red clover</name>
    <dbReference type="NCBI Taxonomy" id="57577"/>
    <lineage>
        <taxon>Eukaryota</taxon>
        <taxon>Viridiplantae</taxon>
        <taxon>Streptophyta</taxon>
        <taxon>Embryophyta</taxon>
        <taxon>Tracheophyta</taxon>
        <taxon>Spermatophyta</taxon>
        <taxon>Magnoliopsida</taxon>
        <taxon>eudicotyledons</taxon>
        <taxon>Gunneridae</taxon>
        <taxon>Pentapetalae</taxon>
        <taxon>rosids</taxon>
        <taxon>fabids</taxon>
        <taxon>Fabales</taxon>
        <taxon>Fabaceae</taxon>
        <taxon>Papilionoideae</taxon>
        <taxon>50 kb inversion clade</taxon>
        <taxon>NPAAA clade</taxon>
        <taxon>Hologalegina</taxon>
        <taxon>IRL clade</taxon>
        <taxon>Trifolieae</taxon>
        <taxon>Trifolium</taxon>
    </lineage>
</organism>
<evidence type="ECO:0000313" key="1">
    <source>
        <dbReference type="EMBL" id="CAJ2661144.1"/>
    </source>
</evidence>
<gene>
    <name evidence="1" type="ORF">MILVUS5_LOCUS26924</name>
</gene>
<name>A0ACB0KVE6_TRIPR</name>
<accession>A0ACB0KVE6</accession>
<keyword evidence="2" id="KW-1185">Reference proteome</keyword>
<reference evidence="1" key="1">
    <citation type="submission" date="2023-10" db="EMBL/GenBank/DDBJ databases">
        <authorList>
            <person name="Rodriguez Cubillos JULIANA M."/>
            <person name="De Vega J."/>
        </authorList>
    </citation>
    <scope>NUCLEOTIDE SEQUENCE</scope>
</reference>
<dbReference type="Proteomes" id="UP001177021">
    <property type="component" value="Unassembled WGS sequence"/>
</dbReference>
<protein>
    <submittedName>
        <fullName evidence="1">Uncharacterized protein</fullName>
    </submittedName>
</protein>
<dbReference type="EMBL" id="CASHSV030000311">
    <property type="protein sequence ID" value="CAJ2661144.1"/>
    <property type="molecule type" value="Genomic_DNA"/>
</dbReference>
<evidence type="ECO:0000313" key="2">
    <source>
        <dbReference type="Proteomes" id="UP001177021"/>
    </source>
</evidence>
<proteinExistence type="predicted"/>
<comment type="caution">
    <text evidence="1">The sequence shown here is derived from an EMBL/GenBank/DDBJ whole genome shotgun (WGS) entry which is preliminary data.</text>
</comment>